<feature type="compositionally biased region" description="Basic and acidic residues" evidence="1">
    <location>
        <begin position="53"/>
        <end position="65"/>
    </location>
</feature>
<feature type="region of interest" description="Disordered" evidence="1">
    <location>
        <begin position="32"/>
        <end position="65"/>
    </location>
</feature>
<gene>
    <name evidence="2" type="ORF">GCM10023143_18360</name>
</gene>
<evidence type="ECO:0000313" key="3">
    <source>
        <dbReference type="Proteomes" id="UP001501207"/>
    </source>
</evidence>
<accession>A0ABP8FSZ6</accession>
<organism evidence="2 3">
    <name type="scientific">Compostibacter hankyongensis</name>
    <dbReference type="NCBI Taxonomy" id="1007089"/>
    <lineage>
        <taxon>Bacteria</taxon>
        <taxon>Pseudomonadati</taxon>
        <taxon>Bacteroidota</taxon>
        <taxon>Chitinophagia</taxon>
        <taxon>Chitinophagales</taxon>
        <taxon>Chitinophagaceae</taxon>
        <taxon>Compostibacter</taxon>
    </lineage>
</organism>
<protein>
    <submittedName>
        <fullName evidence="2">Uncharacterized protein</fullName>
    </submittedName>
</protein>
<keyword evidence="3" id="KW-1185">Reference proteome</keyword>
<sequence>MIVFRMPAASGESGEVISADFDAAKVRLPGQPISFPGIKANGAAGTAEPAEENEGKRSGAERSYR</sequence>
<name>A0ABP8FSZ6_9BACT</name>
<dbReference type="Proteomes" id="UP001501207">
    <property type="component" value="Unassembled WGS sequence"/>
</dbReference>
<proteinExistence type="predicted"/>
<evidence type="ECO:0000313" key="2">
    <source>
        <dbReference type="EMBL" id="GAA4310123.1"/>
    </source>
</evidence>
<evidence type="ECO:0000256" key="1">
    <source>
        <dbReference type="SAM" id="MobiDB-lite"/>
    </source>
</evidence>
<reference evidence="3" key="1">
    <citation type="journal article" date="2019" name="Int. J. Syst. Evol. Microbiol.">
        <title>The Global Catalogue of Microorganisms (GCM) 10K type strain sequencing project: providing services to taxonomists for standard genome sequencing and annotation.</title>
        <authorList>
            <consortium name="The Broad Institute Genomics Platform"/>
            <consortium name="The Broad Institute Genome Sequencing Center for Infectious Disease"/>
            <person name="Wu L."/>
            <person name="Ma J."/>
        </authorList>
    </citation>
    <scope>NUCLEOTIDE SEQUENCE [LARGE SCALE GENOMIC DNA]</scope>
    <source>
        <strain evidence="3">JCM 17664</strain>
    </source>
</reference>
<dbReference type="EMBL" id="BAABFN010000004">
    <property type="protein sequence ID" value="GAA4310123.1"/>
    <property type="molecule type" value="Genomic_DNA"/>
</dbReference>
<comment type="caution">
    <text evidence="2">The sequence shown here is derived from an EMBL/GenBank/DDBJ whole genome shotgun (WGS) entry which is preliminary data.</text>
</comment>